<reference evidence="2" key="1">
    <citation type="submission" date="2020-07" db="EMBL/GenBank/DDBJ databases">
        <authorList>
            <person name="Nazaruddin N."/>
        </authorList>
    </citation>
    <scope>NUCLEOTIDE SEQUENCE</scope>
</reference>
<evidence type="ECO:0000256" key="1">
    <source>
        <dbReference type="SAM" id="SignalP"/>
    </source>
</evidence>
<feature type="non-terminal residue" evidence="2">
    <location>
        <position position="1"/>
    </location>
</feature>
<keyword evidence="3" id="KW-1185">Reference proteome</keyword>
<accession>A0A6V7H5G8</accession>
<proteinExistence type="predicted"/>
<dbReference type="EMBL" id="CAJDYZ010008064">
    <property type="protein sequence ID" value="CAD1475000.1"/>
    <property type="molecule type" value="Genomic_DNA"/>
</dbReference>
<feature type="chain" id="PRO_5027542393" evidence="1">
    <location>
        <begin position="26"/>
        <end position="109"/>
    </location>
</feature>
<keyword evidence="1" id="KW-0732">Signal</keyword>
<organism evidence="2 3">
    <name type="scientific">Heterotrigona itama</name>
    <dbReference type="NCBI Taxonomy" id="395501"/>
    <lineage>
        <taxon>Eukaryota</taxon>
        <taxon>Metazoa</taxon>
        <taxon>Ecdysozoa</taxon>
        <taxon>Arthropoda</taxon>
        <taxon>Hexapoda</taxon>
        <taxon>Insecta</taxon>
        <taxon>Pterygota</taxon>
        <taxon>Neoptera</taxon>
        <taxon>Endopterygota</taxon>
        <taxon>Hymenoptera</taxon>
        <taxon>Apocrita</taxon>
        <taxon>Aculeata</taxon>
        <taxon>Apoidea</taxon>
        <taxon>Anthophila</taxon>
        <taxon>Apidae</taxon>
        <taxon>Heterotrigona</taxon>
    </lineage>
</organism>
<evidence type="ECO:0000313" key="3">
    <source>
        <dbReference type="Proteomes" id="UP000752696"/>
    </source>
</evidence>
<evidence type="ECO:0000313" key="2">
    <source>
        <dbReference type="EMBL" id="CAD1475000.1"/>
    </source>
</evidence>
<protein>
    <submittedName>
        <fullName evidence="2">Uncharacterized protein</fullName>
    </submittedName>
</protein>
<comment type="caution">
    <text evidence="2">The sequence shown here is derived from an EMBL/GenBank/DDBJ whole genome shotgun (WGS) entry which is preliminary data.</text>
</comment>
<gene>
    <name evidence="2" type="ORF">MHI_LOCUS508221</name>
</gene>
<dbReference type="Proteomes" id="UP000752696">
    <property type="component" value="Unassembled WGS sequence"/>
</dbReference>
<name>A0A6V7H5G8_9HYME</name>
<dbReference type="AlphaFoldDB" id="A0A6V7H5G8"/>
<sequence>KLMIMKCYTTCKDFLLLLFIRGTTAHNAVPRISIMPKAKNIGLYDPTVSNITPHIGGPINWRTPLTNKDIPYDELSFSVPIISAKITVVIPMYMPEDNPNNAQKKESIV</sequence>
<feature type="signal peptide" evidence="1">
    <location>
        <begin position="1"/>
        <end position="25"/>
    </location>
</feature>